<evidence type="ECO:0000313" key="9">
    <source>
        <dbReference type="Proteomes" id="UP000428260"/>
    </source>
</evidence>
<dbReference type="Gene3D" id="1.10.760.10">
    <property type="entry name" value="Cytochrome c-like domain"/>
    <property type="match status" value="2"/>
</dbReference>
<dbReference type="GO" id="GO:0009055">
    <property type="term" value="F:electron transfer activity"/>
    <property type="evidence" value="ECO:0007669"/>
    <property type="project" value="InterPro"/>
</dbReference>
<name>A0A6I6JQJ4_9BACT</name>
<dbReference type="InterPro" id="IPR015943">
    <property type="entry name" value="WD40/YVTN_repeat-like_dom_sf"/>
</dbReference>
<organism evidence="8 9">
    <name type="scientific">Maribellus comscasis</name>
    <dbReference type="NCBI Taxonomy" id="2681766"/>
    <lineage>
        <taxon>Bacteria</taxon>
        <taxon>Pseudomonadati</taxon>
        <taxon>Bacteroidota</taxon>
        <taxon>Bacteroidia</taxon>
        <taxon>Marinilabiliales</taxon>
        <taxon>Prolixibacteraceae</taxon>
        <taxon>Maribellus</taxon>
    </lineage>
</organism>
<keyword evidence="5 6" id="KW-0408">Iron</keyword>
<dbReference type="GO" id="GO:0004130">
    <property type="term" value="F:cytochrome-c peroxidase activity"/>
    <property type="evidence" value="ECO:0007669"/>
    <property type="project" value="TreeGrafter"/>
</dbReference>
<evidence type="ECO:0000256" key="6">
    <source>
        <dbReference type="PROSITE-ProRule" id="PRU00433"/>
    </source>
</evidence>
<evidence type="ECO:0000256" key="3">
    <source>
        <dbReference type="ARBA" id="ARBA00022729"/>
    </source>
</evidence>
<gene>
    <name evidence="8" type="ORF">GM418_02075</name>
</gene>
<keyword evidence="2 6" id="KW-0479">Metal-binding</keyword>
<evidence type="ECO:0000256" key="1">
    <source>
        <dbReference type="ARBA" id="ARBA00022617"/>
    </source>
</evidence>
<evidence type="ECO:0000256" key="2">
    <source>
        <dbReference type="ARBA" id="ARBA00022723"/>
    </source>
</evidence>
<dbReference type="GO" id="GO:0020037">
    <property type="term" value="F:heme binding"/>
    <property type="evidence" value="ECO:0007669"/>
    <property type="project" value="InterPro"/>
</dbReference>
<dbReference type="Proteomes" id="UP000428260">
    <property type="component" value="Chromosome"/>
</dbReference>
<dbReference type="SUPFAM" id="SSF50969">
    <property type="entry name" value="YVTN repeat-like/Quinoprotein amine dehydrogenase"/>
    <property type="match status" value="1"/>
</dbReference>
<dbReference type="PANTHER" id="PTHR30600:SF10">
    <property type="entry name" value="BLL6722 PROTEIN"/>
    <property type="match status" value="1"/>
</dbReference>
<keyword evidence="3" id="KW-0732">Signal</keyword>
<dbReference type="InterPro" id="IPR051395">
    <property type="entry name" value="Cytochrome_c_Peroxidase/MauG"/>
</dbReference>
<keyword evidence="1 6" id="KW-0349">Heme</keyword>
<proteinExistence type="predicted"/>
<evidence type="ECO:0000259" key="7">
    <source>
        <dbReference type="PROSITE" id="PS51007"/>
    </source>
</evidence>
<dbReference type="RefSeq" id="WP_158862664.1">
    <property type="nucleotide sequence ID" value="NZ_CP046401.1"/>
</dbReference>
<dbReference type="PROSITE" id="PS51007">
    <property type="entry name" value="CYTC"/>
    <property type="match status" value="2"/>
</dbReference>
<evidence type="ECO:0000313" key="8">
    <source>
        <dbReference type="EMBL" id="QGY42482.1"/>
    </source>
</evidence>
<dbReference type="GO" id="GO:0046872">
    <property type="term" value="F:metal ion binding"/>
    <property type="evidence" value="ECO:0007669"/>
    <property type="project" value="UniProtKB-KW"/>
</dbReference>
<sequence>MKSTLYINITFLLFLLFSCSSESGKIMSPNQSVFGEKQKLLYIADETAHRIYILNTAEAAPIKQIELAAKPGGLALSPDETKLYVTLSAPEGELLEIDLTSLEVTRRLKVGHTPMSPVVTPDGKSLFFCARFDDSVVKVNLSDFSVEQTASADREPVSLACVPGTDLLLIANHLPSGSAKAKYHSAKVSVFDASSMRKIKEIDLPNGSNGLNKITISPDQKFAYVTHVLGRYNVPTNQVERGWINTNALSIIDVAQQNYLCTVMLDDLDLGAANPYDVECSKDGNSLFVSHAGTDELSIIDRKALHARISHVADESQPTLFATSLDEIQNDLSFLQHIRKRIDLHAAGAKGIALGGDKIYVSMYFSGSLAEVDLANPADVASLSLGNQEEATKERLGEMYFNDARLCKQHWQSCTSCHQGDARVDGLNWDLLNDGIGNPKNTKSMLLAHATPPAMITGIRSSASVAVIAGVEHILFTRQPREITDAIDAYLTSLKPVASPYLVNGKLSEAAQRGETVFEQARCSHCHSGANFTNLESFDVGEGSGADEGRKFDTPSLIEVWRTAPYLYDGKAKTIKEVLTTYNTNQKHGQTADLTEQQLNDLEEYCLSL</sequence>
<dbReference type="InterPro" id="IPR036909">
    <property type="entry name" value="Cyt_c-like_dom_sf"/>
</dbReference>
<accession>A0A6I6JQJ4</accession>
<dbReference type="Gene3D" id="2.130.10.10">
    <property type="entry name" value="YVTN repeat-like/Quinoprotein amine dehydrogenase"/>
    <property type="match status" value="1"/>
</dbReference>
<feature type="domain" description="Cytochrome c" evidence="7">
    <location>
        <begin position="392"/>
        <end position="495"/>
    </location>
</feature>
<reference evidence="8 9" key="1">
    <citation type="submission" date="2019-11" db="EMBL/GenBank/DDBJ databases">
        <authorList>
            <person name="Zheng R.K."/>
            <person name="Sun C.M."/>
        </authorList>
    </citation>
    <scope>NUCLEOTIDE SEQUENCE [LARGE SCALE GENOMIC DNA]</scope>
    <source>
        <strain evidence="8 9">WC007</strain>
    </source>
</reference>
<dbReference type="AlphaFoldDB" id="A0A6I6JQJ4"/>
<dbReference type="InterPro" id="IPR011044">
    <property type="entry name" value="Quino_amine_DH_bsu"/>
</dbReference>
<dbReference type="Pfam" id="PF00034">
    <property type="entry name" value="Cytochrom_C"/>
    <property type="match status" value="1"/>
</dbReference>
<protein>
    <submittedName>
        <fullName evidence="8">Cell surface protein</fullName>
    </submittedName>
</protein>
<dbReference type="InterPro" id="IPR009056">
    <property type="entry name" value="Cyt_c-like_dom"/>
</dbReference>
<keyword evidence="9" id="KW-1185">Reference proteome</keyword>
<keyword evidence="4" id="KW-0560">Oxidoreductase</keyword>
<evidence type="ECO:0000256" key="4">
    <source>
        <dbReference type="ARBA" id="ARBA00023002"/>
    </source>
</evidence>
<evidence type="ECO:0000256" key="5">
    <source>
        <dbReference type="ARBA" id="ARBA00023004"/>
    </source>
</evidence>
<dbReference type="SUPFAM" id="SSF46626">
    <property type="entry name" value="Cytochrome c"/>
    <property type="match status" value="2"/>
</dbReference>
<dbReference type="PROSITE" id="PS51257">
    <property type="entry name" value="PROKAR_LIPOPROTEIN"/>
    <property type="match status" value="1"/>
</dbReference>
<dbReference type="KEGG" id="mcos:GM418_02075"/>
<dbReference type="EMBL" id="CP046401">
    <property type="protein sequence ID" value="QGY42482.1"/>
    <property type="molecule type" value="Genomic_DNA"/>
</dbReference>
<dbReference type="PANTHER" id="PTHR30600">
    <property type="entry name" value="CYTOCHROME C PEROXIDASE-RELATED"/>
    <property type="match status" value="1"/>
</dbReference>
<feature type="domain" description="Cytochrome c" evidence="7">
    <location>
        <begin position="509"/>
        <end position="609"/>
    </location>
</feature>